<gene>
    <name evidence="2" type="ORF">CEW89_18390</name>
</gene>
<dbReference type="KEGG" id="ceh:CEW89_18390"/>
<dbReference type="AlphaFoldDB" id="A0A291GH38"/>
<dbReference type="EMBL" id="CP022196">
    <property type="protein sequence ID" value="ATG49372.1"/>
    <property type="molecule type" value="Genomic_DNA"/>
</dbReference>
<dbReference type="Proteomes" id="UP000217935">
    <property type="component" value="Chromosome"/>
</dbReference>
<evidence type="ECO:0000313" key="2">
    <source>
        <dbReference type="EMBL" id="ATG49372.1"/>
    </source>
</evidence>
<protein>
    <submittedName>
        <fullName evidence="2">Uncharacterized protein</fullName>
    </submittedName>
</protein>
<accession>A0A291GH38</accession>
<evidence type="ECO:0000313" key="3">
    <source>
        <dbReference type="Proteomes" id="UP000217935"/>
    </source>
</evidence>
<reference evidence="2 3" key="1">
    <citation type="submission" date="2017-06" db="EMBL/GenBank/DDBJ databases">
        <title>Celeribacter sp. TSPH2 complete genome sequence.</title>
        <authorList>
            <person name="Woo J.-H."/>
            <person name="Kim H.-S."/>
        </authorList>
    </citation>
    <scope>NUCLEOTIDE SEQUENCE [LARGE SCALE GENOMIC DNA]</scope>
    <source>
        <strain evidence="2 3">TSPH2</strain>
    </source>
</reference>
<sequence length="59" mass="7041">MKPPCNNPKHLVKLRGHLPTQRKPKLKKVAERQLRGLKKTEPLKKIWQIELKIRLIIKK</sequence>
<evidence type="ECO:0000256" key="1">
    <source>
        <dbReference type="SAM" id="MobiDB-lite"/>
    </source>
</evidence>
<feature type="region of interest" description="Disordered" evidence="1">
    <location>
        <begin position="1"/>
        <end position="28"/>
    </location>
</feature>
<keyword evidence="3" id="KW-1185">Reference proteome</keyword>
<proteinExistence type="predicted"/>
<feature type="compositionally biased region" description="Basic residues" evidence="1">
    <location>
        <begin position="10"/>
        <end position="27"/>
    </location>
</feature>
<name>A0A291GH38_9RHOB</name>
<organism evidence="2 3">
    <name type="scientific">Celeribacter ethanolicus</name>
    <dbReference type="NCBI Taxonomy" id="1758178"/>
    <lineage>
        <taxon>Bacteria</taxon>
        <taxon>Pseudomonadati</taxon>
        <taxon>Pseudomonadota</taxon>
        <taxon>Alphaproteobacteria</taxon>
        <taxon>Rhodobacterales</taxon>
        <taxon>Roseobacteraceae</taxon>
        <taxon>Celeribacter</taxon>
    </lineage>
</organism>